<dbReference type="Proteomes" id="UP000000607">
    <property type="component" value="Chromosome"/>
</dbReference>
<sequence length="40" mass="4715">MHRILGEQNEKMDCYFSYCAYLGWNLVENSRTTSAENRIA</sequence>
<protein>
    <submittedName>
        <fullName evidence="1">Uncharacterized protein</fullName>
    </submittedName>
</protein>
<accession>Q65T47</accession>
<name>Q65T47_MANSM</name>
<dbReference type="AlphaFoldDB" id="Q65T47"/>
<proteinExistence type="predicted"/>
<gene>
    <name evidence="1" type="ordered locus">MS1256</name>
</gene>
<evidence type="ECO:0000313" key="1">
    <source>
        <dbReference type="EMBL" id="AAU37863.1"/>
    </source>
</evidence>
<dbReference type="KEGG" id="msu:MS1256"/>
<keyword evidence="2" id="KW-1185">Reference proteome</keyword>
<evidence type="ECO:0000313" key="2">
    <source>
        <dbReference type="Proteomes" id="UP000000607"/>
    </source>
</evidence>
<reference evidence="1 2" key="1">
    <citation type="journal article" date="2004" name="Nat. Biotechnol.">
        <title>The genome sequence of the capnophilic rumen bacterium Mannheimia succiniciproducens.</title>
        <authorList>
            <person name="Hong S.H."/>
            <person name="Kim J.S."/>
            <person name="Lee S.Y."/>
            <person name="In Y.H."/>
            <person name="Choi S.S."/>
            <person name="Rih J.-K."/>
            <person name="Kim C.H."/>
            <person name="Jeong H."/>
            <person name="Hur C.G."/>
            <person name="Kim J.J."/>
        </authorList>
    </citation>
    <scope>NUCLEOTIDE SEQUENCE [LARGE SCALE GENOMIC DNA]</scope>
    <source>
        <strain evidence="2">KCTC 0769BP / MBEL55E</strain>
    </source>
</reference>
<dbReference type="EMBL" id="AE016827">
    <property type="protein sequence ID" value="AAU37863.1"/>
    <property type="molecule type" value="Genomic_DNA"/>
</dbReference>
<dbReference type="STRING" id="221988.MS1256"/>
<dbReference type="HOGENOM" id="CLU_3292097_0_0_6"/>
<organism evidence="1 2">
    <name type="scientific">Mannheimia succiniciproducens (strain KCTC 0769BP / MBEL55E)</name>
    <dbReference type="NCBI Taxonomy" id="221988"/>
    <lineage>
        <taxon>Bacteria</taxon>
        <taxon>Pseudomonadati</taxon>
        <taxon>Pseudomonadota</taxon>
        <taxon>Gammaproteobacteria</taxon>
        <taxon>Pasteurellales</taxon>
        <taxon>Pasteurellaceae</taxon>
        <taxon>Basfia</taxon>
    </lineage>
</organism>